<evidence type="ECO:0000256" key="1">
    <source>
        <dbReference type="ARBA" id="ARBA00006432"/>
    </source>
</evidence>
<keyword evidence="6" id="KW-1185">Reference proteome</keyword>
<evidence type="ECO:0000313" key="6">
    <source>
        <dbReference type="Proteomes" id="UP001194539"/>
    </source>
</evidence>
<dbReference type="InterPro" id="IPR042099">
    <property type="entry name" value="ANL_N_sf"/>
</dbReference>
<sequence>MYPGTHALTNPDRAALIMTATGEIVTYAELEDRSRRAANWLFDAGLRSGDVVGVLSDNSSWIFDIYWATQRSGLYLMPISCRLSSSEVDYMLENSGAAALFVGRGGFETASKIDNHENLRHRVCSEGNLAGYEPYQQILRTARTTIPASQPRGADMLYSSGTTGRPKGVRHALPERQVSDAGDTMVQMFSSNFGFDERTIYLSPAPLYHAAPLRTCATVQALGGTALVMDRFDAEAALAAIQDYKVTHSQWVPTMFVRMLKLPESVRDRYDTVSLQVAIHAAAPCPVEVKQVMMKWWGPVLWEYYSATEMNGMTVIGPDEWLRKPGSVGRAVLGKIHICDEDGSELPAGQTGLIYFERDRMPFVYHGEPEKTRASQHPAHPYWTTVGDIGHIDAEGYLFLTDRKAFMIISGGVNIYPQEIENVLVLHPAIADVAVIGIPDPDMGEQVKAIVQLLPGLEGSDRLAEELIAFVKNRIAGYKAPCSIDFVHEVPRSQTGKLMKQELRNRYWSEKAA</sequence>
<dbReference type="InterPro" id="IPR025110">
    <property type="entry name" value="AMP-bd_C"/>
</dbReference>
<organism evidence="5 6">
    <name type="scientific">Bradyrhizobium diversitatis</name>
    <dbReference type="NCBI Taxonomy" id="2755406"/>
    <lineage>
        <taxon>Bacteria</taxon>
        <taxon>Pseudomonadati</taxon>
        <taxon>Pseudomonadota</taxon>
        <taxon>Alphaproteobacteria</taxon>
        <taxon>Hyphomicrobiales</taxon>
        <taxon>Nitrobacteraceae</taxon>
        <taxon>Bradyrhizobium</taxon>
    </lineage>
</organism>
<evidence type="ECO:0000259" key="3">
    <source>
        <dbReference type="Pfam" id="PF00501"/>
    </source>
</evidence>
<dbReference type="EMBL" id="JACEGD010000007">
    <property type="protein sequence ID" value="MBH5386362.1"/>
    <property type="molecule type" value="Genomic_DNA"/>
</dbReference>
<evidence type="ECO:0000313" key="5">
    <source>
        <dbReference type="EMBL" id="MBH5386362.1"/>
    </source>
</evidence>
<gene>
    <name evidence="5" type="ORF">H1B27_08695</name>
</gene>
<comment type="similarity">
    <text evidence="1">Belongs to the ATP-dependent AMP-binding enzyme family.</text>
</comment>
<dbReference type="Gene3D" id="3.30.300.30">
    <property type="match status" value="1"/>
</dbReference>
<evidence type="ECO:0000256" key="2">
    <source>
        <dbReference type="ARBA" id="ARBA00022598"/>
    </source>
</evidence>
<dbReference type="Pfam" id="PF00501">
    <property type="entry name" value="AMP-binding"/>
    <property type="match status" value="1"/>
</dbReference>
<keyword evidence="2" id="KW-0436">Ligase</keyword>
<dbReference type="PROSITE" id="PS00455">
    <property type="entry name" value="AMP_BINDING"/>
    <property type="match status" value="1"/>
</dbReference>
<comment type="caution">
    <text evidence="5">The sequence shown here is derived from an EMBL/GenBank/DDBJ whole genome shotgun (WGS) entry which is preliminary data.</text>
</comment>
<accession>A0ABS0NZC3</accession>
<name>A0ABS0NZC3_9BRAD</name>
<protein>
    <submittedName>
        <fullName evidence="5">Acyl-CoA synthetase</fullName>
    </submittedName>
</protein>
<dbReference type="InterPro" id="IPR000873">
    <property type="entry name" value="AMP-dep_synth/lig_dom"/>
</dbReference>
<reference evidence="5 6" key="1">
    <citation type="submission" date="2020-07" db="EMBL/GenBank/DDBJ databases">
        <title>Bradyrhizobium diversity isolated from nodules of indigenous legumes of Western Australia.</title>
        <authorList>
            <person name="Klepa M.S."/>
        </authorList>
    </citation>
    <scope>NUCLEOTIDE SEQUENCE [LARGE SCALE GENOMIC DNA]</scope>
    <source>
        <strain evidence="5 6">CNPSo 4019</strain>
    </source>
</reference>
<dbReference type="Pfam" id="PF13193">
    <property type="entry name" value="AMP-binding_C"/>
    <property type="match status" value="1"/>
</dbReference>
<dbReference type="RefSeq" id="WP_197965745.1">
    <property type="nucleotide sequence ID" value="NZ_JACEGD010000007.1"/>
</dbReference>
<proteinExistence type="inferred from homology"/>
<dbReference type="InterPro" id="IPR020845">
    <property type="entry name" value="AMP-binding_CS"/>
</dbReference>
<feature type="domain" description="AMP-binding enzyme C-terminal" evidence="4">
    <location>
        <begin position="419"/>
        <end position="497"/>
    </location>
</feature>
<dbReference type="Gene3D" id="3.40.50.12780">
    <property type="entry name" value="N-terminal domain of ligase-like"/>
    <property type="match status" value="1"/>
</dbReference>
<feature type="domain" description="AMP-dependent synthetase/ligase" evidence="3">
    <location>
        <begin position="7"/>
        <end position="357"/>
    </location>
</feature>
<dbReference type="PANTHER" id="PTHR43201:SF5">
    <property type="entry name" value="MEDIUM-CHAIN ACYL-COA LIGASE ACSF2, MITOCHONDRIAL"/>
    <property type="match status" value="1"/>
</dbReference>
<dbReference type="InterPro" id="IPR045851">
    <property type="entry name" value="AMP-bd_C_sf"/>
</dbReference>
<dbReference type="PANTHER" id="PTHR43201">
    <property type="entry name" value="ACYL-COA SYNTHETASE"/>
    <property type="match status" value="1"/>
</dbReference>
<dbReference type="Proteomes" id="UP001194539">
    <property type="component" value="Unassembled WGS sequence"/>
</dbReference>
<evidence type="ECO:0000259" key="4">
    <source>
        <dbReference type="Pfam" id="PF13193"/>
    </source>
</evidence>
<dbReference type="SUPFAM" id="SSF56801">
    <property type="entry name" value="Acetyl-CoA synthetase-like"/>
    <property type="match status" value="1"/>
</dbReference>